<proteinExistence type="predicted"/>
<dbReference type="PANTHER" id="PTHR39174">
    <property type="entry name" value="INNER MEMBRANE PROTEIN-RELATED"/>
    <property type="match status" value="1"/>
</dbReference>
<organism evidence="2 3">
    <name type="scientific">Anaerosporomusa subterranea</name>
    <dbReference type="NCBI Taxonomy" id="1794912"/>
    <lineage>
        <taxon>Bacteria</taxon>
        <taxon>Bacillati</taxon>
        <taxon>Bacillota</taxon>
        <taxon>Negativicutes</taxon>
        <taxon>Acetonemataceae</taxon>
        <taxon>Anaerosporomusa</taxon>
    </lineage>
</organism>
<dbReference type="InterPro" id="IPR010398">
    <property type="entry name" value="DUF997"/>
</dbReference>
<evidence type="ECO:0000313" key="3">
    <source>
        <dbReference type="Proteomes" id="UP000076268"/>
    </source>
</evidence>
<keyword evidence="1" id="KW-1133">Transmembrane helix</keyword>
<comment type="caution">
    <text evidence="2">The sequence shown here is derived from an EMBL/GenBank/DDBJ whole genome shotgun (WGS) entry which is preliminary data.</text>
</comment>
<evidence type="ECO:0000313" key="2">
    <source>
        <dbReference type="EMBL" id="KYZ78310.1"/>
    </source>
</evidence>
<dbReference type="OrthoDB" id="1752893at2"/>
<protein>
    <recommendedName>
        <fullName evidence="4">Sodium:pantothenate symporter</fullName>
    </recommendedName>
</protein>
<dbReference type="PANTHER" id="PTHR39174:SF1">
    <property type="entry name" value="INNER MEMBRANE PROTEIN"/>
    <property type="match status" value="1"/>
</dbReference>
<dbReference type="EMBL" id="LSGP01000001">
    <property type="protein sequence ID" value="KYZ78310.1"/>
    <property type="molecule type" value="Genomic_DNA"/>
</dbReference>
<accession>A0A154BWY6</accession>
<dbReference type="AlphaFoldDB" id="A0A154BWY6"/>
<dbReference type="STRING" id="1794912.AXX12_01695"/>
<sequence length="79" mass="9102">MAIALFLLNFCWWYAFAFWLGDQPPQEYSYILGFPAWFFWSVIVGTAVFCALAYIMVKHFYTDMPLGPDPCDSAADEGR</sequence>
<keyword evidence="1" id="KW-0472">Membrane</keyword>
<evidence type="ECO:0008006" key="4">
    <source>
        <dbReference type="Google" id="ProtNLM"/>
    </source>
</evidence>
<reference evidence="2 3" key="1">
    <citation type="submission" date="2016-02" db="EMBL/GenBank/DDBJ databases">
        <title>Anaerosporomusa subterraneum gen. nov., sp. nov., a spore-forming obligate anaerobe isolated from saprolite.</title>
        <authorList>
            <person name="Choi J.K."/>
            <person name="Shah M."/>
            <person name="Yee N."/>
        </authorList>
    </citation>
    <scope>NUCLEOTIDE SEQUENCE [LARGE SCALE GENOMIC DNA]</scope>
    <source>
        <strain evidence="2 3">RU4</strain>
    </source>
</reference>
<evidence type="ECO:0000256" key="1">
    <source>
        <dbReference type="SAM" id="Phobius"/>
    </source>
</evidence>
<keyword evidence="3" id="KW-1185">Reference proteome</keyword>
<dbReference type="Pfam" id="PF06196">
    <property type="entry name" value="DUF997"/>
    <property type="match status" value="1"/>
</dbReference>
<dbReference type="Proteomes" id="UP000076268">
    <property type="component" value="Unassembled WGS sequence"/>
</dbReference>
<gene>
    <name evidence="2" type="ORF">AXX12_01695</name>
</gene>
<feature type="transmembrane region" description="Helical" evidence="1">
    <location>
        <begin position="37"/>
        <end position="57"/>
    </location>
</feature>
<keyword evidence="1" id="KW-0812">Transmembrane</keyword>
<name>A0A154BWY6_ANASB</name>